<dbReference type="AlphaFoldDB" id="A0A077PBB9"/>
<proteinExistence type="predicted"/>
<dbReference type="Pfam" id="PF10543">
    <property type="entry name" value="ORF6N"/>
    <property type="match status" value="1"/>
</dbReference>
<organism evidence="2 3">
    <name type="scientific">Xenorhabdus bovienii str. oregonense</name>
    <dbReference type="NCBI Taxonomy" id="1398202"/>
    <lineage>
        <taxon>Bacteria</taxon>
        <taxon>Pseudomonadati</taxon>
        <taxon>Pseudomonadota</taxon>
        <taxon>Gammaproteobacteria</taxon>
        <taxon>Enterobacterales</taxon>
        <taxon>Morganellaceae</taxon>
        <taxon>Xenorhabdus</taxon>
    </lineage>
</organism>
<reference evidence="2" key="1">
    <citation type="submission" date="2013-07" db="EMBL/GenBank/DDBJ databases">
        <title>Sub-species coevolution in mutualistic symbiosis.</title>
        <authorList>
            <person name="Murfin K."/>
            <person name="Klassen J."/>
            <person name="Lee M."/>
            <person name="Forst S."/>
            <person name="Stock P."/>
            <person name="Goodrich-Blair H."/>
        </authorList>
    </citation>
    <scope>NUCLEOTIDE SEQUENCE [LARGE SCALE GENOMIC DNA]</scope>
    <source>
        <strain evidence="2">Oregonense</strain>
    </source>
</reference>
<comment type="caution">
    <text evidence="2">The sequence shown here is derived from an EMBL/GenBank/DDBJ whole genome shotgun (WGS) entry which is preliminary data.</text>
</comment>
<dbReference type="InterPro" id="IPR018873">
    <property type="entry name" value="KilA-N_DNA-bd_domain"/>
</dbReference>
<evidence type="ECO:0000313" key="2">
    <source>
        <dbReference type="EMBL" id="CDH08003.1"/>
    </source>
</evidence>
<dbReference type="HOGENOM" id="CLU_1348494_0_0_6"/>
<name>A0A077PBB9_XENBV</name>
<accession>A0A077PBB9</accession>
<gene>
    <name evidence="2" type="ORF">XBO1_800003</name>
</gene>
<evidence type="ECO:0000259" key="1">
    <source>
        <dbReference type="Pfam" id="PF10543"/>
    </source>
</evidence>
<evidence type="ECO:0000313" key="3">
    <source>
        <dbReference type="Proteomes" id="UP000028483"/>
    </source>
</evidence>
<protein>
    <recommendedName>
        <fullName evidence="1">KilA-N DNA-binding domain-containing protein</fullName>
    </recommendedName>
</protein>
<sequence>MTKKNELTLIPAKELQIVEYLGQRVVTTEQLAVGYGATEKNIRDNFDNNKSRFEEGKHYFQITGKELADLRTENIGVQISSKARSIRLWTERGAANHSKMLETDQAWNYFDDLFHHELTGTAQYFDILLFYGFDGNKMEIGPTGRFTDSQRIIGIVFLMMAESFYMLGGNNSDMIAHRLQRPSPIMRSGTGFHSDEGFRWKSP</sequence>
<dbReference type="EMBL" id="CBSX010000249">
    <property type="protein sequence ID" value="CDH08003.1"/>
    <property type="molecule type" value="Genomic_DNA"/>
</dbReference>
<dbReference type="Proteomes" id="UP000028483">
    <property type="component" value="Unassembled WGS sequence"/>
</dbReference>
<feature type="domain" description="KilA-N DNA-binding" evidence="1">
    <location>
        <begin position="16"/>
        <end position="100"/>
    </location>
</feature>